<dbReference type="Proteomes" id="UP000478837">
    <property type="component" value="Unassembled WGS sequence"/>
</dbReference>
<dbReference type="PANTHER" id="PTHR37166:SF1">
    <property type="entry name" value="PROTEIN FLAG"/>
    <property type="match status" value="1"/>
</dbReference>
<evidence type="ECO:0000313" key="3">
    <source>
        <dbReference type="Proteomes" id="UP000478837"/>
    </source>
</evidence>
<evidence type="ECO:0000256" key="1">
    <source>
        <dbReference type="SAM" id="MobiDB-lite"/>
    </source>
</evidence>
<name>A0A6L9MRU7_9ALTE</name>
<feature type="compositionally biased region" description="Polar residues" evidence="1">
    <location>
        <begin position="64"/>
        <end position="98"/>
    </location>
</feature>
<feature type="region of interest" description="Disordered" evidence="1">
    <location>
        <begin position="63"/>
        <end position="98"/>
    </location>
</feature>
<dbReference type="Pfam" id="PF03646">
    <property type="entry name" value="FlaG"/>
    <property type="match status" value="1"/>
</dbReference>
<sequence>MRVPLFFESEDKILEISKDPIGQPSSYPSVNPTKSSELRGTNFLNAENPTTTETLVVIGKGLKSSPSTELVSRLQSSTQASEDNADKQSSSPERTTLDNAVSNVDLFLKAQNRELTFSIDEETDRSIVTVADAESGDIIRQIPSEEVLKLAERIRDLQKDVGKNLGVFIDNEV</sequence>
<evidence type="ECO:0000313" key="2">
    <source>
        <dbReference type="EMBL" id="NDW20640.1"/>
    </source>
</evidence>
<evidence type="ECO:0008006" key="4">
    <source>
        <dbReference type="Google" id="ProtNLM"/>
    </source>
</evidence>
<dbReference type="InterPro" id="IPR035924">
    <property type="entry name" value="FlaG-like_sf"/>
</dbReference>
<feature type="region of interest" description="Disordered" evidence="1">
    <location>
        <begin position="17"/>
        <end position="49"/>
    </location>
</feature>
<comment type="caution">
    <text evidence="2">The sequence shown here is derived from an EMBL/GenBank/DDBJ whole genome shotgun (WGS) entry which is preliminary data.</text>
</comment>
<organism evidence="2 3">
    <name type="scientific">Alteromonas hispanica</name>
    <dbReference type="NCBI Taxonomy" id="315421"/>
    <lineage>
        <taxon>Bacteria</taxon>
        <taxon>Pseudomonadati</taxon>
        <taxon>Pseudomonadota</taxon>
        <taxon>Gammaproteobacteria</taxon>
        <taxon>Alteromonadales</taxon>
        <taxon>Alteromonadaceae</taxon>
        <taxon>Alteromonas/Salinimonas group</taxon>
        <taxon>Alteromonas</taxon>
    </lineage>
</organism>
<dbReference type="EMBL" id="JAAAWP010000002">
    <property type="protein sequence ID" value="NDW20640.1"/>
    <property type="molecule type" value="Genomic_DNA"/>
</dbReference>
<feature type="compositionally biased region" description="Polar residues" evidence="1">
    <location>
        <begin position="23"/>
        <end position="49"/>
    </location>
</feature>
<protein>
    <recommendedName>
        <fullName evidence="4">Flagellar protein FlaG</fullName>
    </recommendedName>
</protein>
<gene>
    <name evidence="2" type="ORF">GTW09_03780</name>
</gene>
<reference evidence="2 3" key="1">
    <citation type="submission" date="2020-01" db="EMBL/GenBank/DDBJ databases">
        <title>Genomes of bacteria type strains.</title>
        <authorList>
            <person name="Chen J."/>
            <person name="Zhu S."/>
            <person name="Yang J."/>
        </authorList>
    </citation>
    <scope>NUCLEOTIDE SEQUENCE [LARGE SCALE GENOMIC DNA]</scope>
    <source>
        <strain evidence="2 3">LMG 22958</strain>
    </source>
</reference>
<dbReference type="InterPro" id="IPR005186">
    <property type="entry name" value="FlaG"/>
</dbReference>
<accession>A0A6L9MRU7</accession>
<proteinExistence type="predicted"/>
<dbReference type="PANTHER" id="PTHR37166">
    <property type="entry name" value="PROTEIN FLAG"/>
    <property type="match status" value="1"/>
</dbReference>
<dbReference type="Gene3D" id="3.30.160.170">
    <property type="entry name" value="FlaG-like"/>
    <property type="match status" value="1"/>
</dbReference>
<dbReference type="SUPFAM" id="SSF160214">
    <property type="entry name" value="FlaG-like"/>
    <property type="match status" value="1"/>
</dbReference>
<dbReference type="AlphaFoldDB" id="A0A6L9MRU7"/>
<keyword evidence="3" id="KW-1185">Reference proteome</keyword>